<dbReference type="InterPro" id="IPR017946">
    <property type="entry name" value="PLC-like_Pdiesterase_TIM-brl"/>
</dbReference>
<dbReference type="Gene3D" id="3.20.20.190">
    <property type="entry name" value="Phosphatidylinositol (PI) phosphodiesterase"/>
    <property type="match status" value="1"/>
</dbReference>
<dbReference type="GO" id="GO:0006629">
    <property type="term" value="P:lipid metabolic process"/>
    <property type="evidence" value="ECO:0007669"/>
    <property type="project" value="InterPro"/>
</dbReference>
<dbReference type="SUPFAM" id="SSF51695">
    <property type="entry name" value="PLC-like phosphodiesterases"/>
    <property type="match status" value="1"/>
</dbReference>
<name>A0A4V3EJC1_9ACTN</name>
<dbReference type="PANTHER" id="PTHR46211:SF14">
    <property type="entry name" value="GLYCEROPHOSPHODIESTER PHOSPHODIESTERASE"/>
    <property type="match status" value="1"/>
</dbReference>
<reference evidence="2 3" key="1">
    <citation type="submission" date="2019-03" db="EMBL/GenBank/DDBJ databases">
        <title>Sequencing the genomes of 1000 actinobacteria strains.</title>
        <authorList>
            <person name="Klenk H.-P."/>
        </authorList>
    </citation>
    <scope>NUCLEOTIDE SEQUENCE [LARGE SCALE GENOMIC DNA]</scope>
    <source>
        <strain evidence="2 3">DSM 18936</strain>
    </source>
</reference>
<dbReference type="EMBL" id="SOAU01000001">
    <property type="protein sequence ID" value="TDT17738.1"/>
    <property type="molecule type" value="Genomic_DNA"/>
</dbReference>
<sequence>MTLVIAHRGASRAEPENTIAAFTRAVEMGADCVELDVRRTADGRLAVHHDAHLADGRAICDTNRTDLPDQVPDLAASLDACAGIAVNIEIKNDPRDPDHDPSDRAVEQIASELGPGSARWLFSSFRWDTVTRCRELFPTARTAFLTSTIDAATIERTAAAGHEAIHPWDRVVDEASVRHAHSLGLAVNVWTCDDPDRMRELMAWGVDGICTNVPDVALDVRRR</sequence>
<evidence type="ECO:0000313" key="3">
    <source>
        <dbReference type="Proteomes" id="UP000294558"/>
    </source>
</evidence>
<protein>
    <submittedName>
        <fullName evidence="2">Glycerophosphoryl diester phosphodiesterase</fullName>
    </submittedName>
</protein>
<proteinExistence type="predicted"/>
<gene>
    <name evidence="2" type="ORF">BDK89_3350</name>
</gene>
<dbReference type="CDD" id="cd08556">
    <property type="entry name" value="GDPD"/>
    <property type="match status" value="1"/>
</dbReference>
<comment type="caution">
    <text evidence="2">The sequence shown here is derived from an EMBL/GenBank/DDBJ whole genome shotgun (WGS) entry which is preliminary data.</text>
</comment>
<dbReference type="PANTHER" id="PTHR46211">
    <property type="entry name" value="GLYCEROPHOSPHORYL DIESTER PHOSPHODIESTERASE"/>
    <property type="match status" value="1"/>
</dbReference>
<dbReference type="GO" id="GO:0008081">
    <property type="term" value="F:phosphoric diester hydrolase activity"/>
    <property type="evidence" value="ECO:0007669"/>
    <property type="project" value="InterPro"/>
</dbReference>
<evidence type="ECO:0000313" key="2">
    <source>
        <dbReference type="EMBL" id="TDT17738.1"/>
    </source>
</evidence>
<dbReference type="Proteomes" id="UP000294558">
    <property type="component" value="Unassembled WGS sequence"/>
</dbReference>
<dbReference type="PROSITE" id="PS51704">
    <property type="entry name" value="GP_PDE"/>
    <property type="match status" value="1"/>
</dbReference>
<dbReference type="RefSeq" id="WP_133870005.1">
    <property type="nucleotide sequence ID" value="NZ_SOAU01000001.1"/>
</dbReference>
<dbReference type="OrthoDB" id="9758957at2"/>
<feature type="domain" description="GP-PDE" evidence="1">
    <location>
        <begin position="2"/>
        <end position="221"/>
    </location>
</feature>
<evidence type="ECO:0000259" key="1">
    <source>
        <dbReference type="PROSITE" id="PS51704"/>
    </source>
</evidence>
<keyword evidence="3" id="KW-1185">Reference proteome</keyword>
<accession>A0A4V3EJC1</accession>
<dbReference type="InterPro" id="IPR030395">
    <property type="entry name" value="GP_PDE_dom"/>
</dbReference>
<dbReference type="PROSITE" id="PS50007">
    <property type="entry name" value="PIPLC_X_DOMAIN"/>
    <property type="match status" value="1"/>
</dbReference>
<organism evidence="2 3">
    <name type="scientific">Ilumatobacter fluminis</name>
    <dbReference type="NCBI Taxonomy" id="467091"/>
    <lineage>
        <taxon>Bacteria</taxon>
        <taxon>Bacillati</taxon>
        <taxon>Actinomycetota</taxon>
        <taxon>Acidimicrobiia</taxon>
        <taxon>Acidimicrobiales</taxon>
        <taxon>Ilumatobacteraceae</taxon>
        <taxon>Ilumatobacter</taxon>
    </lineage>
</organism>
<dbReference type="AlphaFoldDB" id="A0A4V3EJC1"/>
<dbReference type="Pfam" id="PF03009">
    <property type="entry name" value="GDPD"/>
    <property type="match status" value="1"/>
</dbReference>